<dbReference type="NCBIfam" id="NF038353">
    <property type="entry name" value="FxLYD_dom"/>
    <property type="match status" value="1"/>
</dbReference>
<keyword evidence="3" id="KW-0472">Membrane</keyword>
<feature type="coiled-coil region" evidence="1">
    <location>
        <begin position="284"/>
        <end position="321"/>
    </location>
</feature>
<dbReference type="Proteomes" id="UP000247459">
    <property type="component" value="Unassembled WGS sequence"/>
</dbReference>
<gene>
    <name evidence="4" type="ORF">PIL02S_00243</name>
</gene>
<keyword evidence="3" id="KW-0812">Transmembrane</keyword>
<sequence length="414" mass="45605">MYCHVCGTKSSPGDSTCRKCRTKLLDPSSTEEQIWAETAVGLETGTGNTDHSLSRQQQPAPQQSPKGPGRAFSWIIPLLLAALMGALLTYYYNQESGVNAEVQSLHQQAEKAALDGKYAEALQLLDTAIAKRPNYNALIQDRQITAKASNLMNQLDEAAVSLKTGKLSAGDKTIQAVTKELKEREEPVFGKVRAALNNRKVTLSVLKVKKEIDGLTTVEALAEKLDTVSKLKGNEAQAVQKQIIDKLAGISYKQAEQQVKKKDFTAALQTVDQGLSYAPEDDKLTAYRERVLSEKRAFEKAEAERIQLAEQQAAEEDLKNRTAAVSVVNVDATLDNYGDLYISGSIINNATRPISSVTIMVDIYGTDGTYLGQTYVDVYPSWLEVGEEGFFETYYYGVYEEAQVSVVNATWYLE</sequence>
<dbReference type="SMART" id="SM00028">
    <property type="entry name" value="TPR"/>
    <property type="match status" value="2"/>
</dbReference>
<comment type="caution">
    <text evidence="4">The sequence shown here is derived from an EMBL/GenBank/DDBJ whole genome shotgun (WGS) entry which is preliminary data.</text>
</comment>
<protein>
    <submittedName>
        <fullName evidence="4">Uncharacterized protein</fullName>
    </submittedName>
</protein>
<accession>A0A2W0CM70</accession>
<evidence type="ECO:0000256" key="2">
    <source>
        <dbReference type="SAM" id="MobiDB-lite"/>
    </source>
</evidence>
<evidence type="ECO:0000256" key="1">
    <source>
        <dbReference type="SAM" id="Coils"/>
    </source>
</evidence>
<dbReference type="OrthoDB" id="1822804at2"/>
<feature type="compositionally biased region" description="Polar residues" evidence="2">
    <location>
        <begin position="45"/>
        <end position="55"/>
    </location>
</feature>
<dbReference type="InterPro" id="IPR019734">
    <property type="entry name" value="TPR_rpt"/>
</dbReference>
<feature type="transmembrane region" description="Helical" evidence="3">
    <location>
        <begin position="71"/>
        <end position="92"/>
    </location>
</feature>
<feature type="compositionally biased region" description="Low complexity" evidence="2">
    <location>
        <begin position="56"/>
        <end position="65"/>
    </location>
</feature>
<keyword evidence="3" id="KW-1133">Transmembrane helix</keyword>
<name>A0A2W0CM70_9BACL</name>
<proteinExistence type="predicted"/>
<keyword evidence="1" id="KW-0175">Coiled coil</keyword>
<evidence type="ECO:0000256" key="3">
    <source>
        <dbReference type="SAM" id="Phobius"/>
    </source>
</evidence>
<evidence type="ECO:0000313" key="5">
    <source>
        <dbReference type="Proteomes" id="UP000247459"/>
    </source>
</evidence>
<organism evidence="4 5">
    <name type="scientific">Paenibacillus illinoisensis</name>
    <dbReference type="NCBI Taxonomy" id="59845"/>
    <lineage>
        <taxon>Bacteria</taxon>
        <taxon>Bacillati</taxon>
        <taxon>Bacillota</taxon>
        <taxon>Bacilli</taxon>
        <taxon>Bacillales</taxon>
        <taxon>Paenibacillaceae</taxon>
        <taxon>Paenibacillus</taxon>
    </lineage>
</organism>
<feature type="region of interest" description="Disordered" evidence="2">
    <location>
        <begin position="45"/>
        <end position="68"/>
    </location>
</feature>
<evidence type="ECO:0000313" key="4">
    <source>
        <dbReference type="EMBL" id="PYY31162.1"/>
    </source>
</evidence>
<reference evidence="4 5" key="1">
    <citation type="submission" date="2018-01" db="EMBL/GenBank/DDBJ databases">
        <title>Genome sequence of the PGP bacterium Paenibacillus illinoisensis E3.</title>
        <authorList>
            <person name="Rolli E."/>
            <person name="Marasco R."/>
            <person name="Bessem C."/>
            <person name="Michoud G."/>
            <person name="Gaiarsa S."/>
            <person name="Borin S."/>
            <person name="Daffonchio D."/>
        </authorList>
    </citation>
    <scope>NUCLEOTIDE SEQUENCE [LARGE SCALE GENOMIC DNA]</scope>
    <source>
        <strain evidence="4 5">E3</strain>
    </source>
</reference>
<dbReference type="InterPro" id="IPR047676">
    <property type="entry name" value="FxLYD_dom"/>
</dbReference>
<dbReference type="RefSeq" id="WP_110755665.1">
    <property type="nucleotide sequence ID" value="NZ_PRLG01000002.1"/>
</dbReference>
<dbReference type="EMBL" id="PRLG01000002">
    <property type="protein sequence ID" value="PYY31162.1"/>
    <property type="molecule type" value="Genomic_DNA"/>
</dbReference>
<dbReference type="AlphaFoldDB" id="A0A2W0CM70"/>